<evidence type="ECO:0000256" key="1">
    <source>
        <dbReference type="ARBA" id="ARBA00001946"/>
    </source>
</evidence>
<dbReference type="SUPFAM" id="SSF55658">
    <property type="entry name" value="L9 N-domain-like"/>
    <property type="match status" value="1"/>
</dbReference>
<comment type="cofactor">
    <cofactor evidence="1">
        <name>Mg(2+)</name>
        <dbReference type="ChEBI" id="CHEBI:18420"/>
    </cofactor>
</comment>
<keyword evidence="8 11" id="KW-0255">Endonuclease</keyword>
<name>A0A399E2P3_9DEIN</name>
<evidence type="ECO:0000256" key="11">
    <source>
        <dbReference type="PIRNR" id="PIRNR037839"/>
    </source>
</evidence>
<evidence type="ECO:0000256" key="12">
    <source>
        <dbReference type="PIRSR" id="PIRSR037839-1"/>
    </source>
</evidence>
<keyword evidence="7 11" id="KW-0479">Metal-binding</keyword>
<comment type="subcellular location">
    <subcellularLocation>
        <location evidence="11">Cytoplasm</location>
    </subcellularLocation>
</comment>
<dbReference type="OrthoDB" id="9811552at2"/>
<dbReference type="FunFam" id="3.40.970.10:FF:000002">
    <property type="entry name" value="Ribonuclease H"/>
    <property type="match status" value="1"/>
</dbReference>
<dbReference type="InterPro" id="IPR017290">
    <property type="entry name" value="RNase_H_bac"/>
</dbReference>
<sequence>MARAAKNQSKHYVVWKGRKTGIFSSWPEAEAQVKGFAGAEYKAFDTLSEAREAFSGRYQDYLGPKATQNRLLEVPPPITPSYCVDAACSGNPGLLEYRCVETASGKEIFHRGPFAQGTNNVGEFLAIVEALRLCKEKGYTWPIYSDSINAIAWVKAKKARTNLVRTQQNAELFERIAQAEAWLRSHTYPNPILKWQTDSWGENPADFGRK</sequence>
<dbReference type="PROSITE" id="PS50879">
    <property type="entry name" value="RNASE_H_1"/>
    <property type="match status" value="1"/>
</dbReference>
<dbReference type="GO" id="GO:0004523">
    <property type="term" value="F:RNA-DNA hybrid ribonuclease activity"/>
    <property type="evidence" value="ECO:0007669"/>
    <property type="project" value="UniProtKB-UniRule"/>
</dbReference>
<dbReference type="PIRSF" id="PIRSF037839">
    <property type="entry name" value="Ribonuclease_H"/>
    <property type="match status" value="1"/>
</dbReference>
<dbReference type="InterPro" id="IPR011320">
    <property type="entry name" value="RNase_H1_N"/>
</dbReference>
<reference evidence="14 15" key="1">
    <citation type="submission" date="2018-08" db="EMBL/GenBank/DDBJ databases">
        <title>Meiothermus cateniformans JCM 15151 genome sequencing project.</title>
        <authorList>
            <person name="Da Costa M.S."/>
            <person name="Albuquerque L."/>
            <person name="Raposo P."/>
            <person name="Froufe H.J.C."/>
            <person name="Barroso C.S."/>
            <person name="Egas C."/>
        </authorList>
    </citation>
    <scope>NUCLEOTIDE SEQUENCE [LARGE SCALE GENOMIC DNA]</scope>
    <source>
        <strain evidence="14 15">JCM 15151</strain>
    </source>
</reference>
<feature type="domain" description="RNase H type-1" evidence="13">
    <location>
        <begin position="76"/>
        <end position="210"/>
    </location>
</feature>
<dbReference type="InterPro" id="IPR009027">
    <property type="entry name" value="Ribosomal_bL9/RNase_H1_N"/>
</dbReference>
<evidence type="ECO:0000259" key="13">
    <source>
        <dbReference type="PROSITE" id="PS50879"/>
    </source>
</evidence>
<dbReference type="InterPro" id="IPR002156">
    <property type="entry name" value="RNaseH_domain"/>
</dbReference>
<comment type="caution">
    <text evidence="14">The sequence shown here is derived from an EMBL/GenBank/DDBJ whole genome shotgun (WGS) entry which is preliminary data.</text>
</comment>
<dbReference type="AlphaFoldDB" id="A0A399E2P3"/>
<comment type="function">
    <text evidence="2 11">Endonuclease that specifically degrades the RNA of RNA-DNA hybrids.</text>
</comment>
<comment type="catalytic activity">
    <reaction evidence="11">
        <text>Endonucleolytic cleavage to 5'-phosphomonoester.</text>
        <dbReference type="EC" id="3.1.26.4"/>
    </reaction>
</comment>
<evidence type="ECO:0000256" key="3">
    <source>
        <dbReference type="ARBA" id="ARBA00005300"/>
    </source>
</evidence>
<evidence type="ECO:0000256" key="5">
    <source>
        <dbReference type="ARBA" id="ARBA00017721"/>
    </source>
</evidence>
<organism evidence="14 15">
    <name type="scientific">Meiothermus taiwanensis</name>
    <dbReference type="NCBI Taxonomy" id="172827"/>
    <lineage>
        <taxon>Bacteria</taxon>
        <taxon>Thermotogati</taxon>
        <taxon>Deinococcota</taxon>
        <taxon>Deinococci</taxon>
        <taxon>Thermales</taxon>
        <taxon>Thermaceae</taxon>
        <taxon>Meiothermus</taxon>
    </lineage>
</organism>
<evidence type="ECO:0000313" key="14">
    <source>
        <dbReference type="EMBL" id="RIH76880.1"/>
    </source>
</evidence>
<proteinExistence type="inferred from homology"/>
<evidence type="ECO:0000256" key="2">
    <source>
        <dbReference type="ARBA" id="ARBA00004065"/>
    </source>
</evidence>
<dbReference type="GO" id="GO:0046872">
    <property type="term" value="F:metal ion binding"/>
    <property type="evidence" value="ECO:0007669"/>
    <property type="project" value="UniProtKB-KW"/>
</dbReference>
<feature type="binding site" evidence="12">
    <location>
        <position position="85"/>
    </location>
    <ligand>
        <name>Mg(2+)</name>
        <dbReference type="ChEBI" id="CHEBI:18420"/>
        <label>1</label>
    </ligand>
</feature>
<feature type="binding site" evidence="12">
    <location>
        <position position="146"/>
    </location>
    <ligand>
        <name>Mg(2+)</name>
        <dbReference type="ChEBI" id="CHEBI:18420"/>
        <label>2</label>
    </ligand>
</feature>
<accession>A0A399E2P3</accession>
<dbReference type="EMBL" id="QWKX01000035">
    <property type="protein sequence ID" value="RIH76880.1"/>
    <property type="molecule type" value="Genomic_DNA"/>
</dbReference>
<dbReference type="Proteomes" id="UP000266089">
    <property type="component" value="Unassembled WGS sequence"/>
</dbReference>
<dbReference type="Gene3D" id="3.40.970.10">
    <property type="entry name" value="Ribonuclease H1, N-terminal domain"/>
    <property type="match status" value="1"/>
</dbReference>
<keyword evidence="6 11" id="KW-0540">Nuclease</keyword>
<keyword evidence="12" id="KW-0464">Manganese</keyword>
<evidence type="ECO:0000256" key="9">
    <source>
        <dbReference type="ARBA" id="ARBA00022801"/>
    </source>
</evidence>
<dbReference type="InterPro" id="IPR036397">
    <property type="entry name" value="RNaseH_sf"/>
</dbReference>
<dbReference type="InterPro" id="IPR037056">
    <property type="entry name" value="RNase_H1_N_sf"/>
</dbReference>
<evidence type="ECO:0000256" key="4">
    <source>
        <dbReference type="ARBA" id="ARBA00012180"/>
    </source>
</evidence>
<feature type="binding site" evidence="12">
    <location>
        <position position="123"/>
    </location>
    <ligand>
        <name>Mg(2+)</name>
        <dbReference type="ChEBI" id="CHEBI:18420"/>
        <label>2</label>
    </ligand>
</feature>
<gene>
    <name evidence="14" type="primary">rnhA</name>
    <name evidence="14" type="ORF">Mcate_01601</name>
</gene>
<dbReference type="RefSeq" id="WP_119361658.1">
    <property type="nucleotide sequence ID" value="NZ_JBHSXZ010000031.1"/>
</dbReference>
<feature type="binding site" evidence="12">
    <location>
        <position position="206"/>
    </location>
    <ligand>
        <name>Mg(2+)</name>
        <dbReference type="ChEBI" id="CHEBI:18420"/>
        <label>1</label>
    </ligand>
</feature>
<dbReference type="GO" id="GO:0005737">
    <property type="term" value="C:cytoplasm"/>
    <property type="evidence" value="ECO:0007669"/>
    <property type="project" value="UniProtKB-SubCell"/>
</dbReference>
<protein>
    <recommendedName>
        <fullName evidence="5 11">Ribonuclease H</fullName>
        <ecNumber evidence="4 11">3.1.26.4</ecNumber>
    </recommendedName>
</protein>
<dbReference type="CDD" id="cd13935">
    <property type="entry name" value="RNase_H_bacteria_like"/>
    <property type="match status" value="1"/>
</dbReference>
<dbReference type="Pfam" id="PF00075">
    <property type="entry name" value="RNase_H"/>
    <property type="match status" value="1"/>
</dbReference>
<dbReference type="Pfam" id="PF01693">
    <property type="entry name" value="Cauli_VI"/>
    <property type="match status" value="1"/>
</dbReference>
<dbReference type="Gene3D" id="3.30.420.10">
    <property type="entry name" value="Ribonuclease H-like superfamily/Ribonuclease H"/>
    <property type="match status" value="1"/>
</dbReference>
<comment type="cofactor">
    <cofactor evidence="12">
        <name>Mn(2+)</name>
        <dbReference type="ChEBI" id="CHEBI:29035"/>
    </cofactor>
    <cofactor evidence="12">
        <name>Mg(2+)</name>
        <dbReference type="ChEBI" id="CHEBI:18420"/>
    </cofactor>
    <text evidence="12">Binds 2 metal ions per subunit. Manganese or magnesium.</text>
</comment>
<evidence type="ECO:0000256" key="10">
    <source>
        <dbReference type="ARBA" id="ARBA00022842"/>
    </source>
</evidence>
<comment type="similarity">
    <text evidence="3 11">Belongs to the RNase H family.</text>
</comment>
<evidence type="ECO:0000256" key="6">
    <source>
        <dbReference type="ARBA" id="ARBA00022722"/>
    </source>
</evidence>
<keyword evidence="11" id="KW-0963">Cytoplasm</keyword>
<dbReference type="InterPro" id="IPR012337">
    <property type="entry name" value="RNaseH-like_sf"/>
</dbReference>
<evidence type="ECO:0000313" key="15">
    <source>
        <dbReference type="Proteomes" id="UP000266089"/>
    </source>
</evidence>
<dbReference type="GO" id="GO:0003676">
    <property type="term" value="F:nucleic acid binding"/>
    <property type="evidence" value="ECO:0007669"/>
    <property type="project" value="UniProtKB-UniRule"/>
</dbReference>
<evidence type="ECO:0000256" key="8">
    <source>
        <dbReference type="ARBA" id="ARBA00022759"/>
    </source>
</evidence>
<dbReference type="SUPFAM" id="SSF53098">
    <property type="entry name" value="Ribonuclease H-like"/>
    <property type="match status" value="1"/>
</dbReference>
<dbReference type="EC" id="3.1.26.4" evidence="4 11"/>
<keyword evidence="10 11" id="KW-0460">Magnesium</keyword>
<keyword evidence="9 11" id="KW-0378">Hydrolase</keyword>
<evidence type="ECO:0000256" key="7">
    <source>
        <dbReference type="ARBA" id="ARBA00022723"/>
    </source>
</evidence>